<proteinExistence type="predicted"/>
<dbReference type="InterPro" id="IPR003717">
    <property type="entry name" value="RecO"/>
</dbReference>
<evidence type="ECO:0000256" key="1">
    <source>
        <dbReference type="ARBA" id="ARBA00022763"/>
    </source>
</evidence>
<dbReference type="InterPro" id="IPR022572">
    <property type="entry name" value="DNA_rep/recomb_RecO_N"/>
</dbReference>
<evidence type="ECO:0000256" key="2">
    <source>
        <dbReference type="ARBA" id="ARBA00023172"/>
    </source>
</evidence>
<dbReference type="PANTHER" id="PTHR33991:SF1">
    <property type="entry name" value="DNA REPAIR PROTEIN RECO"/>
    <property type="match status" value="1"/>
</dbReference>
<organism evidence="5 6">
    <name type="scientific">Candidatus Zambryskibacteria bacterium RIFCSPHIGHO2_02_FULL_43_14</name>
    <dbReference type="NCBI Taxonomy" id="1802748"/>
    <lineage>
        <taxon>Bacteria</taxon>
        <taxon>Candidatus Zambryskiibacteriota</taxon>
    </lineage>
</organism>
<dbReference type="AlphaFoldDB" id="A0A1G2TEU2"/>
<comment type="caution">
    <text evidence="5">The sequence shown here is derived from an EMBL/GenBank/DDBJ whole genome shotgun (WGS) entry which is preliminary data.</text>
</comment>
<gene>
    <name evidence="5" type="ORF">A3C70_00905</name>
</gene>
<dbReference type="GO" id="GO:0006302">
    <property type="term" value="P:double-strand break repair"/>
    <property type="evidence" value="ECO:0007669"/>
    <property type="project" value="TreeGrafter"/>
</dbReference>
<dbReference type="SUPFAM" id="SSF50249">
    <property type="entry name" value="Nucleic acid-binding proteins"/>
    <property type="match status" value="1"/>
</dbReference>
<keyword evidence="1" id="KW-0227">DNA damage</keyword>
<evidence type="ECO:0000259" key="4">
    <source>
        <dbReference type="Pfam" id="PF11967"/>
    </source>
</evidence>
<dbReference type="Proteomes" id="UP000178175">
    <property type="component" value="Unassembled WGS sequence"/>
</dbReference>
<keyword evidence="2" id="KW-0233">DNA recombination</keyword>
<evidence type="ECO:0000313" key="6">
    <source>
        <dbReference type="Proteomes" id="UP000178175"/>
    </source>
</evidence>
<name>A0A1G2TEU2_9BACT</name>
<sequence>MSYHIYTTRGIVLSERAIGEADRIYSILTRDLGKLQARVIGVRKNTSKLRGSIEPFSLSSISFVKGKDYWRLISAQFLQSIPASSNVANPFFLIEKLVQGEEPHPELFDAVEQFALSPNPHDEMFEVHLVSQILFHLGYLKEVDLDLDKKDMIQAINEGIQASNL</sequence>
<dbReference type="GO" id="GO:0006310">
    <property type="term" value="P:DNA recombination"/>
    <property type="evidence" value="ECO:0007669"/>
    <property type="project" value="UniProtKB-KW"/>
</dbReference>
<dbReference type="EMBL" id="MHVR01000023">
    <property type="protein sequence ID" value="OHA95568.1"/>
    <property type="molecule type" value="Genomic_DNA"/>
</dbReference>
<protein>
    <recommendedName>
        <fullName evidence="4">DNA replication/recombination mediator RecO N-terminal domain-containing protein</fullName>
    </recommendedName>
</protein>
<accession>A0A1G2TEU2</accession>
<keyword evidence="3" id="KW-0234">DNA repair</keyword>
<evidence type="ECO:0000256" key="3">
    <source>
        <dbReference type="ARBA" id="ARBA00023204"/>
    </source>
</evidence>
<dbReference type="Pfam" id="PF11967">
    <property type="entry name" value="RecO_N"/>
    <property type="match status" value="1"/>
</dbReference>
<dbReference type="InterPro" id="IPR012340">
    <property type="entry name" value="NA-bd_OB-fold"/>
</dbReference>
<reference evidence="5 6" key="1">
    <citation type="journal article" date="2016" name="Nat. Commun.">
        <title>Thousands of microbial genomes shed light on interconnected biogeochemical processes in an aquifer system.</title>
        <authorList>
            <person name="Anantharaman K."/>
            <person name="Brown C.T."/>
            <person name="Hug L.A."/>
            <person name="Sharon I."/>
            <person name="Castelle C.J."/>
            <person name="Probst A.J."/>
            <person name="Thomas B.C."/>
            <person name="Singh A."/>
            <person name="Wilkins M.J."/>
            <person name="Karaoz U."/>
            <person name="Brodie E.L."/>
            <person name="Williams K.H."/>
            <person name="Hubbard S.S."/>
            <person name="Banfield J.F."/>
        </authorList>
    </citation>
    <scope>NUCLEOTIDE SEQUENCE [LARGE SCALE GENOMIC DNA]</scope>
</reference>
<evidence type="ECO:0000313" key="5">
    <source>
        <dbReference type="EMBL" id="OHA95568.1"/>
    </source>
</evidence>
<feature type="domain" description="DNA replication/recombination mediator RecO N-terminal" evidence="4">
    <location>
        <begin position="5"/>
        <end position="80"/>
    </location>
</feature>
<dbReference type="PANTHER" id="PTHR33991">
    <property type="entry name" value="DNA REPAIR PROTEIN RECO"/>
    <property type="match status" value="1"/>
</dbReference>
<dbReference type="Gene3D" id="2.40.50.140">
    <property type="entry name" value="Nucleic acid-binding proteins"/>
    <property type="match status" value="1"/>
</dbReference>
<dbReference type="GO" id="GO:0043590">
    <property type="term" value="C:bacterial nucleoid"/>
    <property type="evidence" value="ECO:0007669"/>
    <property type="project" value="TreeGrafter"/>
</dbReference>